<dbReference type="OrthoDB" id="10677821at2759"/>
<sequence length="506" mass="55535">MTKSSPRTSVSFEIEKGNRTLSFKAPVAQFRLKVKRGEEMERDSIEGENLRGSRDKGVVVILFFNGGTGGQAHLGEVTLSPQKNLLIGLHGRAQALCEAAGKDREVKITHRQKPKPTRHKPSVYSHTSCTLGFLVNGVKEPFCELPELSCCRLAFLLQSHVVLSQVVLQLPENHFQLVDFAAYSASSAAPSASTTRLVSSLEICRASALCMSVIVQKDATPVTNTRLVSPQANTQPSQFQRRVPHKSHGGSKEECCGRISCELPFLYVSDTLPCVCERVGQADIVAGKESPCAPAHPYKDWHRASELGPGPGPGSGPELLVWGMVYTLEESADIQYLAPRARGLPEWYGSQSVEKDLGWPCSPTRFCSNTRAPGGTQGLVSMPLSVEAPLIGFRILVEGMCHLVSVRNHESTGGRRYMLLNHACMNESDSDSPADLVLSRVGSLSLRISPSPPCMSPARSWRMGEGHLEQERTGKMTSDRMSFFYGLCTPHQYHYEHGWEQEQTLC</sequence>
<gene>
    <name evidence="1" type="ORF">MMEN_LOCUS20830</name>
</gene>
<organism evidence="1 2">
    <name type="scientific">Menidia menidia</name>
    <name type="common">Atlantic silverside</name>
    <dbReference type="NCBI Taxonomy" id="238744"/>
    <lineage>
        <taxon>Eukaryota</taxon>
        <taxon>Metazoa</taxon>
        <taxon>Chordata</taxon>
        <taxon>Craniata</taxon>
        <taxon>Vertebrata</taxon>
        <taxon>Euteleostomi</taxon>
        <taxon>Actinopterygii</taxon>
        <taxon>Neopterygii</taxon>
        <taxon>Teleostei</taxon>
        <taxon>Neoteleostei</taxon>
        <taxon>Acanthomorphata</taxon>
        <taxon>Ovalentaria</taxon>
        <taxon>Atherinomorphae</taxon>
        <taxon>Atheriniformes</taxon>
        <taxon>Atherinopsidae</taxon>
        <taxon>Menidiinae</taxon>
        <taxon>Menidia</taxon>
    </lineage>
</organism>
<evidence type="ECO:0000313" key="2">
    <source>
        <dbReference type="Proteomes" id="UP000677803"/>
    </source>
</evidence>
<keyword evidence="2" id="KW-1185">Reference proteome</keyword>
<name>A0A8S4C0P9_9TELE</name>
<dbReference type="AlphaFoldDB" id="A0A8S4C0P9"/>
<dbReference type="EMBL" id="CAJRST010039999">
    <property type="protein sequence ID" value="CAG6017685.1"/>
    <property type="molecule type" value="Genomic_DNA"/>
</dbReference>
<protein>
    <submittedName>
        <fullName evidence="1">(Atlantic silverside) hypothetical protein</fullName>
    </submittedName>
</protein>
<evidence type="ECO:0000313" key="1">
    <source>
        <dbReference type="EMBL" id="CAG6017685.1"/>
    </source>
</evidence>
<reference evidence="1" key="1">
    <citation type="submission" date="2021-05" db="EMBL/GenBank/DDBJ databases">
        <authorList>
            <person name="Tigano A."/>
        </authorList>
    </citation>
    <scope>NUCLEOTIDE SEQUENCE</scope>
</reference>
<accession>A0A8S4C0P9</accession>
<proteinExistence type="predicted"/>
<dbReference type="Proteomes" id="UP000677803">
    <property type="component" value="Unassembled WGS sequence"/>
</dbReference>
<comment type="caution">
    <text evidence="1">The sequence shown here is derived from an EMBL/GenBank/DDBJ whole genome shotgun (WGS) entry which is preliminary data.</text>
</comment>